<evidence type="ECO:0000313" key="2">
    <source>
        <dbReference type="Proteomes" id="UP000184782"/>
    </source>
</evidence>
<reference evidence="2" key="1">
    <citation type="submission" date="2016-12" db="EMBL/GenBank/DDBJ databases">
        <authorList>
            <person name="Varghese N."/>
            <person name="Submissions S."/>
        </authorList>
    </citation>
    <scope>NUCLEOTIDE SEQUENCE [LARGE SCALE GENOMIC DNA]</scope>
    <source>
        <strain evidence="2">DSM 16779</strain>
    </source>
</reference>
<sequence>MKNTLLIFLVLISVNIYSQQQSNTEHFTVRVREVMGDLNRDGLQDKVILTMDTVNAQQPLKLQIFLLQPNRKLRLEFSSKDVFNPQYPNGKYGGDQVPNILIENGNLILYCEIKDVKEYYTFFYQNGKFELIQIKKIVWDGKDTTTETKFDLVKGEKTEVSQLLGSEKAKKKKPTKIALKALPTLQNFRSPENQFE</sequence>
<name>A0A1N6ELH0_9FLAO</name>
<dbReference type="Proteomes" id="UP000184782">
    <property type="component" value="Unassembled WGS sequence"/>
</dbReference>
<gene>
    <name evidence="1" type="ORF">SAMN05421769_0489</name>
</gene>
<dbReference type="AlphaFoldDB" id="A0A1N6ELH0"/>
<dbReference type="RefSeq" id="WP_074228437.1">
    <property type="nucleotide sequence ID" value="NZ_FSRQ01000001.1"/>
</dbReference>
<proteinExistence type="predicted"/>
<evidence type="ECO:0000313" key="1">
    <source>
        <dbReference type="EMBL" id="SIN83848.1"/>
    </source>
</evidence>
<organism evidence="1 2">
    <name type="scientific">Chryseobacterium scophthalmum</name>
    <dbReference type="NCBI Taxonomy" id="59733"/>
    <lineage>
        <taxon>Bacteria</taxon>
        <taxon>Pseudomonadati</taxon>
        <taxon>Bacteroidota</taxon>
        <taxon>Flavobacteriia</taxon>
        <taxon>Flavobacteriales</taxon>
        <taxon>Weeksellaceae</taxon>
        <taxon>Chryseobacterium group</taxon>
        <taxon>Chryseobacterium</taxon>
    </lineage>
</organism>
<dbReference type="OrthoDB" id="86940at2"/>
<accession>A0A1N6ELH0</accession>
<dbReference type="EMBL" id="FSRQ01000001">
    <property type="protein sequence ID" value="SIN83848.1"/>
    <property type="molecule type" value="Genomic_DNA"/>
</dbReference>
<protein>
    <submittedName>
        <fullName evidence="1">Uncharacterized protein</fullName>
    </submittedName>
</protein>
<keyword evidence="2" id="KW-1185">Reference proteome</keyword>